<accession>A0A0E9WM59</accession>
<dbReference type="EMBL" id="GBXM01018014">
    <property type="protein sequence ID" value="JAH90563.1"/>
    <property type="molecule type" value="Transcribed_RNA"/>
</dbReference>
<evidence type="ECO:0000313" key="1">
    <source>
        <dbReference type="EMBL" id="JAH90563.1"/>
    </source>
</evidence>
<protein>
    <submittedName>
        <fullName evidence="1">Uncharacterized protein</fullName>
    </submittedName>
</protein>
<organism evidence="1">
    <name type="scientific">Anguilla anguilla</name>
    <name type="common">European freshwater eel</name>
    <name type="synonym">Muraena anguilla</name>
    <dbReference type="NCBI Taxonomy" id="7936"/>
    <lineage>
        <taxon>Eukaryota</taxon>
        <taxon>Metazoa</taxon>
        <taxon>Chordata</taxon>
        <taxon>Craniata</taxon>
        <taxon>Vertebrata</taxon>
        <taxon>Euteleostomi</taxon>
        <taxon>Actinopterygii</taxon>
        <taxon>Neopterygii</taxon>
        <taxon>Teleostei</taxon>
        <taxon>Anguilliformes</taxon>
        <taxon>Anguillidae</taxon>
        <taxon>Anguilla</taxon>
    </lineage>
</organism>
<reference evidence="1" key="2">
    <citation type="journal article" date="2015" name="Fish Shellfish Immunol.">
        <title>Early steps in the European eel (Anguilla anguilla)-Vibrio vulnificus interaction in the gills: Role of the RtxA13 toxin.</title>
        <authorList>
            <person name="Callol A."/>
            <person name="Pajuelo D."/>
            <person name="Ebbesson L."/>
            <person name="Teles M."/>
            <person name="MacKenzie S."/>
            <person name="Amaro C."/>
        </authorList>
    </citation>
    <scope>NUCLEOTIDE SEQUENCE</scope>
</reference>
<proteinExistence type="predicted"/>
<name>A0A0E9WM59_ANGAN</name>
<reference evidence="1" key="1">
    <citation type="submission" date="2014-11" db="EMBL/GenBank/DDBJ databases">
        <authorList>
            <person name="Amaro Gonzalez C."/>
        </authorList>
    </citation>
    <scope>NUCLEOTIDE SEQUENCE</scope>
</reference>
<sequence>MLCVLLWISQKGSPRCHPVSEAGLAIGRAPSRAGLSALYCYEAY</sequence>
<dbReference type="AlphaFoldDB" id="A0A0E9WM59"/>